<evidence type="ECO:0000313" key="1">
    <source>
        <dbReference type="EMBL" id="RQM36656.1"/>
    </source>
</evidence>
<sequence>MFAIDWQFIDKVVYINLKKRTDRNEAMQKELQRVGIPQDKIVRFEAIEDICGGIGCALSHAGVLAMAERHHWRNVLILEDDMRFNEDDSSCRRLNNFMVHLREMSWDVGFLSASYFIIKNVRDELYKVEFAYLANSYLVNKHYYARLMQNVHESVVQQRNGVPYHKSTMDYHWMQLMAKDRWYGVYPCTGYQIPDMSDIENKVMDRTAFFNRPLDEIKQYGSH</sequence>
<comment type="caution">
    <text evidence="1">The sequence shown here is derived from an EMBL/GenBank/DDBJ whole genome shotgun (WGS) entry which is preliminary data.</text>
</comment>
<reference evidence="1 2" key="1">
    <citation type="submission" date="2018-10" db="EMBL/GenBank/DDBJ databases">
        <title>Draft genome sequence for the type isolate of Erwinia psidii, agent causal of bacterial blight in guava (Psidium guajava) and wilt and die-back of Eucalyptus spp.</title>
        <authorList>
            <person name="Hermenegildo P.S."/>
            <person name="Santos S.A."/>
            <person name="Guimaraes L.M.S."/>
            <person name="Vidigal P.M.P."/>
            <person name="Pereira I.C."/>
            <person name="Badel J.L."/>
            <person name="Alfenas-Zerbini P."/>
            <person name="Ferreira M.A.S.V."/>
            <person name="Alfenas A.C."/>
        </authorList>
    </citation>
    <scope>NUCLEOTIDE SEQUENCE [LARGE SCALE GENOMIC DNA]</scope>
    <source>
        <strain evidence="1 2">IBSBF 435</strain>
    </source>
</reference>
<organism evidence="1 2">
    <name type="scientific">Erwinia psidii</name>
    <dbReference type="NCBI Taxonomy" id="69224"/>
    <lineage>
        <taxon>Bacteria</taxon>
        <taxon>Pseudomonadati</taxon>
        <taxon>Pseudomonadota</taxon>
        <taxon>Gammaproteobacteria</taxon>
        <taxon>Enterobacterales</taxon>
        <taxon>Erwiniaceae</taxon>
        <taxon>Erwinia</taxon>
    </lineage>
</organism>
<dbReference type="EMBL" id="RHHM01000018">
    <property type="protein sequence ID" value="RQM36656.1"/>
    <property type="molecule type" value="Genomic_DNA"/>
</dbReference>
<proteinExistence type="predicted"/>
<protein>
    <submittedName>
        <fullName evidence="1">Glycosyl hydrolase family 25</fullName>
    </submittedName>
</protein>
<dbReference type="AlphaFoldDB" id="A0A3N6SGH0"/>
<dbReference type="OrthoDB" id="215285at2"/>
<name>A0A3N6SGH0_9GAMM</name>
<evidence type="ECO:0000313" key="2">
    <source>
        <dbReference type="Proteomes" id="UP000279457"/>
    </source>
</evidence>
<keyword evidence="1" id="KW-0378">Hydrolase</keyword>
<dbReference type="Proteomes" id="UP000279457">
    <property type="component" value="Unassembled WGS sequence"/>
</dbReference>
<dbReference type="GO" id="GO:0016787">
    <property type="term" value="F:hydrolase activity"/>
    <property type="evidence" value="ECO:0007669"/>
    <property type="project" value="UniProtKB-KW"/>
</dbReference>
<dbReference type="RefSeq" id="WP_124234560.1">
    <property type="nucleotide sequence ID" value="NZ_RHHM01000018.1"/>
</dbReference>
<keyword evidence="2" id="KW-1185">Reference proteome</keyword>
<gene>
    <name evidence="1" type="ORF">EB241_18955</name>
</gene>
<accession>A0A3N6SGH0</accession>